<protein>
    <recommendedName>
        <fullName evidence="4">Replication initiation factor</fullName>
    </recommendedName>
</protein>
<keyword evidence="3" id="KW-1185">Reference proteome</keyword>
<gene>
    <name evidence="2" type="ORF">WG622_02605</name>
</gene>
<dbReference type="Proteomes" id="UP001368270">
    <property type="component" value="Unassembled WGS sequence"/>
</dbReference>
<evidence type="ECO:0000256" key="1">
    <source>
        <dbReference type="SAM" id="Coils"/>
    </source>
</evidence>
<feature type="coiled-coil region" evidence="1">
    <location>
        <begin position="353"/>
        <end position="380"/>
    </location>
</feature>
<name>A0ABU8QCI5_9RHOB</name>
<evidence type="ECO:0000313" key="2">
    <source>
        <dbReference type="EMBL" id="MEJ5217118.1"/>
    </source>
</evidence>
<evidence type="ECO:0000313" key="3">
    <source>
        <dbReference type="Proteomes" id="UP001368270"/>
    </source>
</evidence>
<dbReference type="EMBL" id="JBBGAZ010000001">
    <property type="protein sequence ID" value="MEJ5217118.1"/>
    <property type="molecule type" value="Genomic_DNA"/>
</dbReference>
<evidence type="ECO:0008006" key="4">
    <source>
        <dbReference type="Google" id="ProtNLM"/>
    </source>
</evidence>
<reference evidence="2 3" key="1">
    <citation type="submission" date="2024-03" db="EMBL/GenBank/DDBJ databases">
        <title>Cognatishimia coralii sp. nov., a marine bacterium isolated from coral surrounding seawater.</title>
        <authorList>
            <person name="Liu X."/>
            <person name="Liu S."/>
            <person name="Sun H."/>
            <person name="Zhang Y."/>
        </authorList>
    </citation>
    <scope>NUCLEOTIDE SEQUENCE [LARGE SCALE GENOMIC DNA]</scope>
    <source>
        <strain evidence="2 3">D5M38</strain>
    </source>
</reference>
<sequence length="396" mass="45018">MMKNVYANFDGLDLSFHGSVPEGLIDTLEQAKGAAVEAREPVSADLGGVPVMVRETGRRGGYKFVFDTGEDGEIWAMMGANEPGGRWMLHCSVRSAAFVQYGGLEAIKERLSERLKAFGFESTRCPKSSRFESVSRVDFAMDFHMDEFILEPERFSTKAGTKSHFEGVSAHWAGRTCTGVTMGKMPNRQVNVYDKSREIQVTRKDYWWKVWGIDPADHEARPKVWRIELRAGKRFLSEAWKLHTLEDIEDAIGDLMADTLRKVRYVDLTDSNVTRCPDATLWQRACDVVRHGLWDHFAGLCPDAVKETVRERFDLTMTQMLRGVAITYAAVKSGSRNLAEIQRQIEAVVGDVLRSIETDAEDCEKAVKRAQDRYRLLEVEAWQKKRNRPRPDWLSA</sequence>
<accession>A0ABU8QCI5</accession>
<dbReference type="RefSeq" id="WP_339402158.1">
    <property type="nucleotide sequence ID" value="NZ_JBBGAZ010000001.1"/>
</dbReference>
<keyword evidence="1" id="KW-0175">Coiled coil</keyword>
<organism evidence="2 3">
    <name type="scientific">Cognatishimia coralii</name>
    <dbReference type="NCBI Taxonomy" id="3083254"/>
    <lineage>
        <taxon>Bacteria</taxon>
        <taxon>Pseudomonadati</taxon>
        <taxon>Pseudomonadota</taxon>
        <taxon>Alphaproteobacteria</taxon>
        <taxon>Rhodobacterales</taxon>
        <taxon>Paracoccaceae</taxon>
        <taxon>Cognatishimia</taxon>
    </lineage>
</organism>
<proteinExistence type="predicted"/>
<comment type="caution">
    <text evidence="2">The sequence shown here is derived from an EMBL/GenBank/DDBJ whole genome shotgun (WGS) entry which is preliminary data.</text>
</comment>